<proteinExistence type="predicted"/>
<evidence type="ECO:0000313" key="2">
    <source>
        <dbReference type="EMBL" id="OXL44820.1"/>
    </source>
</evidence>
<dbReference type="RefSeq" id="WP_089543162.1">
    <property type="nucleotide sequence ID" value="NZ_NMPZ01000004.1"/>
</dbReference>
<dbReference type="EMBL" id="NMPZ01000004">
    <property type="protein sequence ID" value="OXL44820.1"/>
    <property type="molecule type" value="Genomic_DNA"/>
</dbReference>
<sequence>MIITEETSIKELFYDNMISLETYNILISKRLVTVGKLLGFIGDTHNIEELLTIQGMTHRNYLQIQNILSSVVHKRNQYQEIFDANFIAKNKPLSVQDMTVDEMCKIKFITKEELSIFKEAGLVTFEAILFFQSASNTFKEYLKTRLGAERYEEMLSAMKGILNFTKAERKEKEDNCHITTSPKSSYTSALDCHTQLGSEGNVDLALYYQNNVITESEFSLLKKESIYTINDVHAFLNNMIGHLTYFKHKVGERDFNALLMVLYKIKDYKFSKHQLQRKSENITESKEASINSKMVANNIYVYLTTSVDELFEQNLISRCTLEVLKQKELSTIEAILYKTKNLTYFNDFNSLHIETIKEELCNIVKYRNWLKVELCNKKIDNVTTKTENSKAKTTEKKTAKASNKNKISTPIYIYHSTSIIELYDHNLISDETFEALKCAKTYTIGAILRATDNLRNFQAFRNIVFFSQESKDELIELFIKKSNLQIDLYNNDTIDASKLESKEAAEENLPEGQAQEKLQEEIKEEKKQAMEDSLPVLPVNHITKVEPTTSEETSKNKTEESELQDEPLNAEINEATDNIEEENSISDITEETTPMQYIEIKEGKETSIQEDMQSLEYKQLVALENAAKTEESGSNEESEKNEFEGIESETLEDKDQIAEKGGKITNYEEELTSENDDENLAKEAASITYTYDAGKHPVFDNILKIRGLSRPLNPIWKMNITPEEQEELARSLYRAYLKRDLYAVGEEAALYYAIWWQKIYDGGSPSREAIAESINIPKSFSDDLYKSARLAYKRWGFHFIHDNRYHYFRSLLMQGGLPIGYVVNNKTNFSGYKEFLRHLVEEYSSLNIDLNTANIASLSCVSYLPKSFKNDSIYEISTQIAHAIVEDREDLLPYDSNKDGELHELTSSLKRTASEAKTGHSRKPLSFNWEVQFKNDMVELHYCLNHSINISSRTIAGLNCEETFSFDLFVNQQYVATYKRSKLEESESGIQNGIYHCMNFEKRKFSWKGESYIELKLISNEGECLFINALNCYPPEFSTPQQFQKTNNIYIQQRGRKAESNVILVTKDWEAVDVENSKIFELYDHTEVVCYEFSEFLELVNSATSDHMTFTNTFTKYSVEFGGIFIGWLESSNYKLLNRCPYISVWNESGQPVESKQYCAYYRLRTEKIWHKISRNHILPFGWIEIKIDLPDNHTLIESFYSIGNLTFESSNETITSATISCHNSRGKVVMEKNENLSVHSISENRWHIERNESGKICPTIGFRILIAGMPSLKIEIPAPFIGLSILDSQNHHVKQGEIISVNDLTSYRIITHGNRENKYRISYIDSKGIESEVCITGKFPEGIIPLSNFEESIRRIYDLYVDEYDDINSHILFSLEGISIKIKRYIYGTSYDELEYKKQIRVFNIDAIHSEEEYKGKVMALPMGINIPDSSIEIIDLGYCTDGNISSSLSNYDSNTYAIFSDKYEEKQMIPKVIHLEEDVHQDAEDENMESTSVRWKRFLESERLDDGPHWKSVTRYFEIAAEYHLPFKVFECISTIAEDPSLLTRFILAMFLAGKNQIFTSEVSRLEHEYAIGIHWIKQEDWQRAIDSIFEMYSTIDINIAMTLMPLFMTYLEEMLKATLDSEYTEDVKKFISGELNETEDLFSKREILDLRSRILGKNDNNEDLPYITIKPEANYFVPNACQGITGYQFTFLKSPIIAAEYAYGEGMDIWTDKSEENIRLRRIINFYRTYFTTMYSYIFTKALKILNKKYNGLR</sequence>
<accession>A0AA91YXQ7</accession>
<feature type="region of interest" description="Disordered" evidence="1">
    <location>
        <begin position="501"/>
        <end position="566"/>
    </location>
</feature>
<name>A0AA91YXQ7_9BACT</name>
<feature type="compositionally biased region" description="Acidic residues" evidence="1">
    <location>
        <begin position="667"/>
        <end position="678"/>
    </location>
</feature>
<dbReference type="Proteomes" id="UP000215155">
    <property type="component" value="Unassembled WGS sequence"/>
</dbReference>
<gene>
    <name evidence="2" type="ORF">CFT61_03885</name>
</gene>
<feature type="compositionally biased region" description="Basic and acidic residues" evidence="1">
    <location>
        <begin position="651"/>
        <end position="662"/>
    </location>
</feature>
<feature type="compositionally biased region" description="Basic and acidic residues" evidence="1">
    <location>
        <begin position="517"/>
        <end position="530"/>
    </location>
</feature>
<evidence type="ECO:0000256" key="1">
    <source>
        <dbReference type="SAM" id="MobiDB-lite"/>
    </source>
</evidence>
<feature type="compositionally biased region" description="Basic and acidic residues" evidence="1">
    <location>
        <begin position="627"/>
        <end position="643"/>
    </location>
</feature>
<feature type="region of interest" description="Disordered" evidence="1">
    <location>
        <begin position="627"/>
        <end position="679"/>
    </location>
</feature>
<protein>
    <submittedName>
        <fullName evidence="2">Uncharacterized protein</fullName>
    </submittedName>
</protein>
<reference evidence="2 3" key="1">
    <citation type="submission" date="2017-07" db="EMBL/GenBank/DDBJ databases">
        <title>Draft genome sequence of Prevotella copri isolated from the gut of healthy adult Indian.</title>
        <authorList>
            <person name="Das B."/>
            <person name="Bag S."/>
            <person name="Ghosh T.S."/>
        </authorList>
    </citation>
    <scope>NUCLEOTIDE SEQUENCE [LARGE SCALE GENOMIC DNA]</scope>
    <source>
        <strain evidence="2 3">Indica</strain>
    </source>
</reference>
<organism evidence="2 3">
    <name type="scientific">Segatella copri</name>
    <dbReference type="NCBI Taxonomy" id="165179"/>
    <lineage>
        <taxon>Bacteria</taxon>
        <taxon>Pseudomonadati</taxon>
        <taxon>Bacteroidota</taxon>
        <taxon>Bacteroidia</taxon>
        <taxon>Bacteroidales</taxon>
        <taxon>Prevotellaceae</taxon>
        <taxon>Segatella</taxon>
    </lineage>
</organism>
<evidence type="ECO:0000313" key="3">
    <source>
        <dbReference type="Proteomes" id="UP000215155"/>
    </source>
</evidence>
<comment type="caution">
    <text evidence="2">The sequence shown here is derived from an EMBL/GenBank/DDBJ whole genome shotgun (WGS) entry which is preliminary data.</text>
</comment>